<feature type="transmembrane region" description="Helical" evidence="1">
    <location>
        <begin position="90"/>
        <end position="112"/>
    </location>
</feature>
<dbReference type="AlphaFoldDB" id="A0A328AM90"/>
<name>A0A328AM90_9CAUL</name>
<keyword evidence="3" id="KW-1185">Reference proteome</keyword>
<proteinExistence type="predicted"/>
<keyword evidence="1" id="KW-1133">Transmembrane helix</keyword>
<evidence type="ECO:0008006" key="4">
    <source>
        <dbReference type="Google" id="ProtNLM"/>
    </source>
</evidence>
<dbReference type="RefSeq" id="WP_111528854.1">
    <property type="nucleotide sequence ID" value="NZ_JBHRSG010000003.1"/>
</dbReference>
<sequence length="151" mass="15781">MTTAVNDTGAAKAPWHFWLVGVIGLIWNAFGGYDYLMTQVKGDAYMQGAGMNAAQIAALHAMPAWAVGAWALGVWGSVAGSVLLLGRSQFAVHAFGVSMAGVAASLAYTHLLSDAGKLMGASGALMNAVIAGAVLFQLWYAWTMAKRGFLR</sequence>
<dbReference type="OrthoDB" id="5801787at2"/>
<protein>
    <recommendedName>
        <fullName evidence="4">Sugar transporter</fullName>
    </recommendedName>
</protein>
<gene>
    <name evidence="2" type="ORF">DJ017_11530</name>
</gene>
<dbReference type="EMBL" id="QFYQ01000001">
    <property type="protein sequence ID" value="RAK55106.1"/>
    <property type="molecule type" value="Genomic_DNA"/>
</dbReference>
<keyword evidence="1" id="KW-0472">Membrane</keyword>
<dbReference type="Proteomes" id="UP000249254">
    <property type="component" value="Unassembled WGS sequence"/>
</dbReference>
<keyword evidence="1" id="KW-0812">Transmembrane</keyword>
<reference evidence="3" key="1">
    <citation type="submission" date="2018-05" db="EMBL/GenBank/DDBJ databases">
        <authorList>
            <person name="Li X."/>
        </authorList>
    </citation>
    <scope>NUCLEOTIDE SEQUENCE [LARGE SCALE GENOMIC DNA]</scope>
    <source>
        <strain evidence="3">LX32</strain>
    </source>
</reference>
<feature type="transmembrane region" description="Helical" evidence="1">
    <location>
        <begin position="15"/>
        <end position="36"/>
    </location>
</feature>
<comment type="caution">
    <text evidence="2">The sequence shown here is derived from an EMBL/GenBank/DDBJ whole genome shotgun (WGS) entry which is preliminary data.</text>
</comment>
<feature type="transmembrane region" description="Helical" evidence="1">
    <location>
        <begin position="57"/>
        <end position="78"/>
    </location>
</feature>
<evidence type="ECO:0000256" key="1">
    <source>
        <dbReference type="SAM" id="Phobius"/>
    </source>
</evidence>
<organism evidence="2 3">
    <name type="scientific">Phenylobacterium soli</name>
    <dbReference type="NCBI Taxonomy" id="2170551"/>
    <lineage>
        <taxon>Bacteria</taxon>
        <taxon>Pseudomonadati</taxon>
        <taxon>Pseudomonadota</taxon>
        <taxon>Alphaproteobacteria</taxon>
        <taxon>Caulobacterales</taxon>
        <taxon>Caulobacteraceae</taxon>
        <taxon>Phenylobacterium</taxon>
    </lineage>
</organism>
<evidence type="ECO:0000313" key="2">
    <source>
        <dbReference type="EMBL" id="RAK55106.1"/>
    </source>
</evidence>
<feature type="transmembrane region" description="Helical" evidence="1">
    <location>
        <begin position="124"/>
        <end position="142"/>
    </location>
</feature>
<accession>A0A328AM90</accession>
<evidence type="ECO:0000313" key="3">
    <source>
        <dbReference type="Proteomes" id="UP000249254"/>
    </source>
</evidence>